<evidence type="ECO:0000256" key="6">
    <source>
        <dbReference type="ARBA" id="ARBA00022490"/>
    </source>
</evidence>
<evidence type="ECO:0000256" key="3">
    <source>
        <dbReference type="ARBA" id="ARBA00004496"/>
    </source>
</evidence>
<dbReference type="InterPro" id="IPR016024">
    <property type="entry name" value="ARM-type_fold"/>
</dbReference>
<accession>A0A663F3D9</accession>
<keyword evidence="8" id="KW-0539">Nucleus</keyword>
<dbReference type="PANTHER" id="PTHR15830">
    <property type="entry name" value="TELOMERE LENGTH REGULATION PROTEIN TEL2 FAMILY MEMBER"/>
    <property type="match status" value="1"/>
</dbReference>
<dbReference type="GeneTree" id="ENSGT00390000006698"/>
<keyword evidence="6" id="KW-0963">Cytoplasm</keyword>
<dbReference type="InterPro" id="IPR051970">
    <property type="entry name" value="TEL2_Regulation"/>
</dbReference>
<name>A0A663F3D9_AQUCH</name>
<dbReference type="InterPro" id="IPR019337">
    <property type="entry name" value="Telomere_length_regulation_dom"/>
</dbReference>
<evidence type="ECO:0000313" key="12">
    <source>
        <dbReference type="Proteomes" id="UP000472275"/>
    </source>
</evidence>
<evidence type="ECO:0000256" key="7">
    <source>
        <dbReference type="ARBA" id="ARBA00023136"/>
    </source>
</evidence>
<dbReference type="GO" id="GO:0051879">
    <property type="term" value="F:Hsp90 protein binding"/>
    <property type="evidence" value="ECO:0007669"/>
    <property type="project" value="TreeGrafter"/>
</dbReference>
<dbReference type="AlphaFoldDB" id="A0A663F3D9"/>
<comment type="similarity">
    <text evidence="4">Belongs to the TEL2 family.</text>
</comment>
<dbReference type="Gene3D" id="1.25.40.720">
    <property type="entry name" value="Telomere length regulation protein 2, C-terminal domain"/>
    <property type="match status" value="2"/>
</dbReference>
<dbReference type="SUPFAM" id="SSF48371">
    <property type="entry name" value="ARM repeat"/>
    <property type="match status" value="1"/>
</dbReference>
<dbReference type="GO" id="GO:0005829">
    <property type="term" value="C:cytosol"/>
    <property type="evidence" value="ECO:0007669"/>
    <property type="project" value="TreeGrafter"/>
</dbReference>
<dbReference type="GO" id="GO:0051083">
    <property type="term" value="P:'de novo' cotranslational protein folding"/>
    <property type="evidence" value="ECO:0007669"/>
    <property type="project" value="TreeGrafter"/>
</dbReference>
<dbReference type="FunFam" id="1.25.40.720:FF:000001">
    <property type="entry name" value="Telomere length regulation protein TEL2"/>
    <property type="match status" value="1"/>
</dbReference>
<gene>
    <name evidence="11" type="primary">TELO2</name>
</gene>
<dbReference type="Proteomes" id="UP000472275">
    <property type="component" value="Chromosome 25"/>
</dbReference>
<dbReference type="InterPro" id="IPR038528">
    <property type="entry name" value="TEL2_C_sf"/>
</dbReference>
<evidence type="ECO:0000256" key="5">
    <source>
        <dbReference type="ARBA" id="ARBA00018231"/>
    </source>
</evidence>
<proteinExistence type="inferred from homology"/>
<dbReference type="GO" id="GO:0016020">
    <property type="term" value="C:membrane"/>
    <property type="evidence" value="ECO:0007669"/>
    <property type="project" value="UniProtKB-SubCell"/>
</dbReference>
<dbReference type="Ensembl" id="ENSACCT00020019595.1">
    <property type="protein sequence ID" value="ENSACCP00020018768.1"/>
    <property type="gene ID" value="ENSACCG00020012870.1"/>
</dbReference>
<protein>
    <recommendedName>
        <fullName evidence="5">Telomere length regulation protein TEL2 homolog</fullName>
    </recommendedName>
</protein>
<reference evidence="11" key="2">
    <citation type="submission" date="2025-09" db="UniProtKB">
        <authorList>
            <consortium name="Ensembl"/>
        </authorList>
    </citation>
    <scope>IDENTIFICATION</scope>
</reference>
<sequence length="776" mass="86007">LGAMAAALERALREAAAALERGGDGAAAALGAVRAALAAAGGPAAFGERERALFGAFLRSLARAPRAARPEGVWQGCFLEGPPGLALCVLLEALASPGSVRLGEVIEVLEQFLQEGRISALMWEVCQQQAQAGSPELQEALLNKIVCLPDHVSNKLQGKNPAVFFPQNYFPLLGGAVIQVLQKISDSLRGGLDCSISFVSHVLGKVCVHGRQKEILSVLVPRLTDLTKSDCIWQRICWRLVECVPDRWMEAVVLGFVQRAPGADVLSRLLGNLVVKNKKAQFVVTQKVLLLQYCHTTAVLQNLLGYLSLDSLRRALLIKVLQELLETWGSSSAVKHSPPEQQQYISKAILICLSHLKEPEIESCRQELLTSMMEGVKCHLDSNLPQIRRLGMIVAESISSKINTDGPVLKFQVKILLLFSPHPILLPRTLFLVLAKLGGRLDDDLIPYDMSEDKELKIKAPVYIRDCIEVLTGSEDVDKWEATVKTLESLVRKNPAATREVSVELAKILLHLEEKTCIEGFVELRQRAQVAVLSTDPIPVAKYLTSQFYSLNYSLRQRMDILDVLVLAAQELSYPKSHRKTKHSGAQNPCIQLLPGSDSSKDWRRIVDERIKSKTRRFSQAELASGPNEFNSVVGHFFFPLIQHFDRPLTTFDLLGEDHFVLGRLVHTLAILMYLAVNTVAVTAMGKALLEFVWALRFHTDSYVRQGLLSCISSMLLSVPTERLLQDMTEELLETQSWLGDVVEKDPDGDCRRLALQNLLLMENLKKKLKTPANLT</sequence>
<feature type="domain" description="Telomere length regulation protein conserved" evidence="9">
    <location>
        <begin position="461"/>
        <end position="569"/>
    </location>
</feature>
<feature type="domain" description="TELO2 ARM repeat" evidence="10">
    <location>
        <begin position="312"/>
        <end position="407"/>
    </location>
</feature>
<organism evidence="11 12">
    <name type="scientific">Aquila chrysaetos chrysaetos</name>
    <dbReference type="NCBI Taxonomy" id="223781"/>
    <lineage>
        <taxon>Eukaryota</taxon>
        <taxon>Metazoa</taxon>
        <taxon>Chordata</taxon>
        <taxon>Craniata</taxon>
        <taxon>Vertebrata</taxon>
        <taxon>Euteleostomi</taxon>
        <taxon>Archelosauria</taxon>
        <taxon>Archosauria</taxon>
        <taxon>Dinosauria</taxon>
        <taxon>Saurischia</taxon>
        <taxon>Theropoda</taxon>
        <taxon>Coelurosauria</taxon>
        <taxon>Aves</taxon>
        <taxon>Neognathae</taxon>
        <taxon>Neoaves</taxon>
        <taxon>Telluraves</taxon>
        <taxon>Accipitrimorphae</taxon>
        <taxon>Accipitriformes</taxon>
        <taxon>Accipitridae</taxon>
        <taxon>Accipitrinae</taxon>
        <taxon>Aquila</taxon>
    </lineage>
</organism>
<dbReference type="GO" id="GO:0042162">
    <property type="term" value="F:telomeric DNA binding"/>
    <property type="evidence" value="ECO:0007669"/>
    <property type="project" value="TreeGrafter"/>
</dbReference>
<dbReference type="GO" id="GO:0005634">
    <property type="term" value="C:nucleus"/>
    <property type="evidence" value="ECO:0007669"/>
    <property type="project" value="UniProtKB-SubCell"/>
</dbReference>
<evidence type="ECO:0000256" key="4">
    <source>
        <dbReference type="ARBA" id="ARBA00006133"/>
    </source>
</evidence>
<dbReference type="Pfam" id="PF25320">
    <property type="entry name" value="TELO2_ARM"/>
    <property type="match status" value="1"/>
</dbReference>
<dbReference type="FunFam" id="1.25.40.720:FF:000003">
    <property type="entry name" value="Telomere length regulation protein TEL2 homolog"/>
    <property type="match status" value="1"/>
</dbReference>
<evidence type="ECO:0000313" key="11">
    <source>
        <dbReference type="Ensembl" id="ENSACCP00020018768.1"/>
    </source>
</evidence>
<comment type="subcellular location">
    <subcellularLocation>
        <location evidence="3">Cytoplasm</location>
    </subcellularLocation>
    <subcellularLocation>
        <location evidence="2">Membrane</location>
    </subcellularLocation>
    <subcellularLocation>
        <location evidence="1">Nucleus</location>
    </subcellularLocation>
</comment>
<evidence type="ECO:0000256" key="8">
    <source>
        <dbReference type="ARBA" id="ARBA00023242"/>
    </source>
</evidence>
<keyword evidence="12" id="KW-1185">Reference proteome</keyword>
<evidence type="ECO:0000256" key="1">
    <source>
        <dbReference type="ARBA" id="ARBA00004123"/>
    </source>
</evidence>
<dbReference type="Pfam" id="PF10193">
    <property type="entry name" value="Telomere_reg-2"/>
    <property type="match status" value="1"/>
</dbReference>
<evidence type="ECO:0000256" key="2">
    <source>
        <dbReference type="ARBA" id="ARBA00004370"/>
    </source>
</evidence>
<reference evidence="11" key="1">
    <citation type="submission" date="2025-08" db="UniProtKB">
        <authorList>
            <consortium name="Ensembl"/>
        </authorList>
    </citation>
    <scope>IDENTIFICATION</scope>
</reference>
<evidence type="ECO:0000259" key="9">
    <source>
        <dbReference type="Pfam" id="PF10193"/>
    </source>
</evidence>
<keyword evidence="7" id="KW-0472">Membrane</keyword>
<dbReference type="PANTHER" id="PTHR15830:SF10">
    <property type="entry name" value="TELOMERE LENGTH REGULATION PROTEIN TEL2 HOMOLOG"/>
    <property type="match status" value="1"/>
</dbReference>
<evidence type="ECO:0000259" key="10">
    <source>
        <dbReference type="Pfam" id="PF25320"/>
    </source>
</evidence>
<dbReference type="InterPro" id="IPR057348">
    <property type="entry name" value="TELO2_ARM"/>
</dbReference>